<dbReference type="SUPFAM" id="SSF49785">
    <property type="entry name" value="Galactose-binding domain-like"/>
    <property type="match status" value="1"/>
</dbReference>
<keyword evidence="21" id="KW-1185">Reference proteome</keyword>
<dbReference type="Gene3D" id="2.60.120.260">
    <property type="entry name" value="Galactose-binding domain-like"/>
    <property type="match status" value="1"/>
</dbReference>
<feature type="transmembrane region" description="Helical" evidence="16">
    <location>
        <begin position="804"/>
        <end position="826"/>
    </location>
</feature>
<accession>A0AAD8Z2Y0</accession>
<feature type="transmembrane region" description="Helical" evidence="16">
    <location>
        <begin position="1071"/>
        <end position="1090"/>
    </location>
</feature>
<reference evidence="20" key="1">
    <citation type="submission" date="2023-03" db="EMBL/GenBank/DDBJ databases">
        <title>Electrophorus voltai genome.</title>
        <authorList>
            <person name="Bian C."/>
        </authorList>
    </citation>
    <scope>NUCLEOTIDE SEQUENCE</scope>
    <source>
        <strain evidence="20">CB-2022</strain>
        <tissue evidence="20">Muscle</tissue>
    </source>
</reference>
<feature type="domain" description="Glycoside hydrolase family 2 catalytic" evidence="17">
    <location>
        <begin position="290"/>
        <end position="448"/>
    </location>
</feature>
<sequence>VHYFGCPQDPYYRFNDLAYRWISLDNWTYTTSFSVPDYVRESKRSVLVFEGVDTISTISLNGVIIGNTDNMFLRYDFEVTGLLKDVNFLEVWLMSAVTYASMRHQAHTAYKVPPECPPATQKGECHVNFIRKAQSSFSWDWGPSFPTLGIWKDVYLESFNTFRLLNFVTSSKYDSLLSCWTVEVELFFDTIVASKGIVQLSVPQLQSEAKFQLSLSPGQSNTSFLLQINQNASVDLWWPFGHGQQPLKELFINISMVGGEAFHAKRMIAFRTVELVQEPIPDSPGLSFYFRINGQPIFLKGSNWIPAHAFQDQATADRLTQLLLSAQMANMNVLRVWGGGIYEQDLFYSLCDKLGIMVWQDFMFACALYPIERDFIQSVRKEVTQQLRRLKSHPSVVIWSGNNENEAAIATNWFFIPHAERPRYVKDYIHLYVENIREIVLQEDSSRPFLVSSPTNGLQSEKEGWVAQNPYDPHYGDVHFYSYLTDCWDWRSFPRTRFASEYGFQSWPSMSTLSKVMQAQCVKTQTEFYRRSQSDIVQGEGHTMGALYWQLNDIWQAPSWSSIEFGGKWKMLHYWAVNFFSPLISVGVEDKEDLMIYAISDLNLDYILKVSVKLYRWNSFIPQCSLDSDWAVVKGGGVTKVFEHPVSPLLKNCGNCTRQSCVVTFHLSGPEHGIKSPPNHLFLSSPRDAKDLQKPKITNMDEHQFQDILRFYGSNTSLSTANLENFLYLLTTRRPPASVDSVANPLRNAECLSVSDLLAVFGLANVSEVTVDQLEIVCPAVLTQVLLPSCPYMTPHSQTIDSKVWGYGFLAVTIINLASLLGLLLIPFTKKSYFPKVLTYFIGVAIGTLFSNAALQLVPEALGFDPKADDYVLKAVGIFGGFYVLFFTERVLKMALKVDSEHCHTHFPSLQMADVSITNFSNDTVIHNICNDLITNSVNHDVIPNIPCDKPVHPSVSPVSDQEACVFLTCRWLRGERVSNIKTVAWMITLSDGLHNFIDGLAIGASFTLSLLTGFSTSIAIVCEEFPHELGDFVILLTSGMSVPQAVFFNLLSAICCYLGLVLGILLGSNIAPNAIFAIAGGMFLYISLADMFPEMNSIMTTYAKGTSGKVIFFVLQNCGLLTGFSVILLITMFAGNINLG</sequence>
<name>A0AAD8Z2Y0_9TELE</name>
<evidence type="ECO:0000256" key="12">
    <source>
        <dbReference type="ARBA" id="ARBA00023180"/>
    </source>
</evidence>
<evidence type="ECO:0000256" key="8">
    <source>
        <dbReference type="ARBA" id="ARBA00022729"/>
    </source>
</evidence>
<dbReference type="InterPro" id="IPR041447">
    <property type="entry name" value="Mannosidase_ig"/>
</dbReference>
<dbReference type="Pfam" id="PF17786">
    <property type="entry name" value="Mannosidase_ig"/>
    <property type="match status" value="1"/>
</dbReference>
<keyword evidence="11 16" id="KW-0472">Membrane</keyword>
<evidence type="ECO:0000256" key="6">
    <source>
        <dbReference type="ARBA" id="ARBA00012754"/>
    </source>
</evidence>
<dbReference type="Pfam" id="PF02535">
    <property type="entry name" value="Zip"/>
    <property type="match status" value="1"/>
</dbReference>
<feature type="non-terminal residue" evidence="20">
    <location>
        <position position="1141"/>
    </location>
</feature>
<dbReference type="Proteomes" id="UP001239994">
    <property type="component" value="Unassembled WGS sequence"/>
</dbReference>
<dbReference type="InterPro" id="IPR013783">
    <property type="entry name" value="Ig-like_fold"/>
</dbReference>
<evidence type="ECO:0000256" key="16">
    <source>
        <dbReference type="SAM" id="Phobius"/>
    </source>
</evidence>
<evidence type="ECO:0000259" key="17">
    <source>
        <dbReference type="Pfam" id="PF02836"/>
    </source>
</evidence>
<evidence type="ECO:0000256" key="2">
    <source>
        <dbReference type="ARBA" id="ARBA00004141"/>
    </source>
</evidence>
<evidence type="ECO:0000256" key="13">
    <source>
        <dbReference type="ARBA" id="ARBA00023228"/>
    </source>
</evidence>
<dbReference type="Pfam" id="PF22666">
    <property type="entry name" value="Glyco_hydro_2_N2"/>
    <property type="match status" value="1"/>
</dbReference>
<evidence type="ECO:0000256" key="15">
    <source>
        <dbReference type="ARBA" id="ARBA00033445"/>
    </source>
</evidence>
<evidence type="ECO:0000256" key="10">
    <source>
        <dbReference type="ARBA" id="ARBA00022989"/>
    </source>
</evidence>
<protein>
    <recommendedName>
        <fullName evidence="6">beta-mannosidase</fullName>
        <ecNumber evidence="6">3.2.1.25</ecNumber>
    </recommendedName>
    <alternativeName>
        <fullName evidence="15">Mannanase</fullName>
    </alternativeName>
</protein>
<dbReference type="GO" id="GO:0004567">
    <property type="term" value="F:beta-mannosidase activity"/>
    <property type="evidence" value="ECO:0007669"/>
    <property type="project" value="UniProtKB-EC"/>
</dbReference>
<evidence type="ECO:0000256" key="3">
    <source>
        <dbReference type="ARBA" id="ARBA00004371"/>
    </source>
</evidence>
<dbReference type="GO" id="GO:0005975">
    <property type="term" value="P:carbohydrate metabolic process"/>
    <property type="evidence" value="ECO:0007669"/>
    <property type="project" value="InterPro"/>
</dbReference>
<keyword evidence="12" id="KW-0325">Glycoprotein</keyword>
<feature type="domain" description="Mannosidase Ig/CBM-like" evidence="18">
    <location>
        <begin position="594"/>
        <end position="688"/>
    </location>
</feature>
<comment type="subcellular location">
    <subcellularLocation>
        <location evidence="3">Lysosome</location>
    </subcellularLocation>
    <subcellularLocation>
        <location evidence="2">Membrane</location>
        <topology evidence="2">Multi-pass membrane protein</topology>
    </subcellularLocation>
</comment>
<keyword evidence="7 16" id="KW-0812">Transmembrane</keyword>
<dbReference type="PANTHER" id="PTHR43730">
    <property type="entry name" value="BETA-MANNOSIDASE"/>
    <property type="match status" value="1"/>
</dbReference>
<dbReference type="InterPro" id="IPR050887">
    <property type="entry name" value="Beta-mannosidase_GH2"/>
</dbReference>
<keyword evidence="14" id="KW-0326">Glycosidase</keyword>
<keyword evidence="10 16" id="KW-1133">Transmembrane helix</keyword>
<evidence type="ECO:0000256" key="4">
    <source>
        <dbReference type="ARBA" id="ARBA00004740"/>
    </source>
</evidence>
<dbReference type="Pfam" id="PF02836">
    <property type="entry name" value="Glyco_hydro_2_C"/>
    <property type="match status" value="1"/>
</dbReference>
<evidence type="ECO:0000256" key="7">
    <source>
        <dbReference type="ARBA" id="ARBA00022692"/>
    </source>
</evidence>
<dbReference type="FunFam" id="3.20.20.80:FF:000050">
    <property type="entry name" value="Beta-mannosidase B"/>
    <property type="match status" value="1"/>
</dbReference>
<evidence type="ECO:0000313" key="21">
    <source>
        <dbReference type="Proteomes" id="UP001239994"/>
    </source>
</evidence>
<feature type="transmembrane region" description="Helical" evidence="16">
    <location>
        <begin position="1111"/>
        <end position="1135"/>
    </location>
</feature>
<dbReference type="InterPro" id="IPR006103">
    <property type="entry name" value="Glyco_hydro_2_cat"/>
</dbReference>
<evidence type="ECO:0000256" key="11">
    <source>
        <dbReference type="ARBA" id="ARBA00023136"/>
    </source>
</evidence>
<dbReference type="Gene3D" id="2.60.40.10">
    <property type="entry name" value="Immunoglobulins"/>
    <property type="match status" value="1"/>
</dbReference>
<feature type="transmembrane region" description="Helical" evidence="16">
    <location>
        <begin position="838"/>
        <end position="859"/>
    </location>
</feature>
<dbReference type="InterPro" id="IPR017853">
    <property type="entry name" value="GH"/>
</dbReference>
<dbReference type="GO" id="GO:0046873">
    <property type="term" value="F:metal ion transmembrane transporter activity"/>
    <property type="evidence" value="ECO:0007669"/>
    <property type="project" value="InterPro"/>
</dbReference>
<organism evidence="20 21">
    <name type="scientific">Electrophorus voltai</name>
    <dbReference type="NCBI Taxonomy" id="2609070"/>
    <lineage>
        <taxon>Eukaryota</taxon>
        <taxon>Metazoa</taxon>
        <taxon>Chordata</taxon>
        <taxon>Craniata</taxon>
        <taxon>Vertebrata</taxon>
        <taxon>Euteleostomi</taxon>
        <taxon>Actinopterygii</taxon>
        <taxon>Neopterygii</taxon>
        <taxon>Teleostei</taxon>
        <taxon>Ostariophysi</taxon>
        <taxon>Gymnotiformes</taxon>
        <taxon>Gymnotoidei</taxon>
        <taxon>Gymnotidae</taxon>
        <taxon>Electrophorus</taxon>
    </lineage>
</organism>
<dbReference type="InterPro" id="IPR003689">
    <property type="entry name" value="ZIP"/>
</dbReference>
<dbReference type="AlphaFoldDB" id="A0AAD8Z2Y0"/>
<keyword evidence="13" id="KW-0458">Lysosome</keyword>
<dbReference type="PANTHER" id="PTHR43730:SF1">
    <property type="entry name" value="BETA-MANNOSIDASE"/>
    <property type="match status" value="1"/>
</dbReference>
<comment type="caution">
    <text evidence="20">The sequence shown here is derived from an EMBL/GenBank/DDBJ whole genome shotgun (WGS) entry which is preliminary data.</text>
</comment>
<comment type="similarity">
    <text evidence="5">Belongs to the glycosyl hydrolase 2 family.</text>
</comment>
<dbReference type="FunFam" id="2.60.120.260:FF:000060">
    <property type="entry name" value="Probable beta-mannosidase"/>
    <property type="match status" value="1"/>
</dbReference>
<evidence type="ECO:0000256" key="5">
    <source>
        <dbReference type="ARBA" id="ARBA00007401"/>
    </source>
</evidence>
<feature type="transmembrane region" description="Helical" evidence="16">
    <location>
        <begin position="871"/>
        <end position="888"/>
    </location>
</feature>
<dbReference type="GO" id="GO:0016020">
    <property type="term" value="C:membrane"/>
    <property type="evidence" value="ECO:0007669"/>
    <property type="project" value="UniProtKB-SubCell"/>
</dbReference>
<proteinExistence type="inferred from homology"/>
<keyword evidence="9" id="KW-0378">Hydrolase</keyword>
<dbReference type="GO" id="GO:0005764">
    <property type="term" value="C:lysosome"/>
    <property type="evidence" value="ECO:0007669"/>
    <property type="project" value="UniProtKB-SubCell"/>
</dbReference>
<dbReference type="Gene3D" id="3.20.20.80">
    <property type="entry name" value="Glycosidases"/>
    <property type="match status" value="1"/>
</dbReference>
<dbReference type="InterPro" id="IPR054593">
    <property type="entry name" value="Beta-mannosidase-like_N2"/>
</dbReference>
<evidence type="ECO:0000256" key="14">
    <source>
        <dbReference type="ARBA" id="ARBA00023295"/>
    </source>
</evidence>
<evidence type="ECO:0000256" key="9">
    <source>
        <dbReference type="ARBA" id="ARBA00022801"/>
    </source>
</evidence>
<keyword evidence="8" id="KW-0732">Signal</keyword>
<comment type="pathway">
    <text evidence="4">Glycan metabolism; N-glycan degradation.</text>
</comment>
<gene>
    <name evidence="20" type="ORF">P4O66_013525</name>
</gene>
<comment type="catalytic activity">
    <reaction evidence="1">
        <text>Hydrolysis of terminal, non-reducing beta-D-mannose residues in beta-D-mannosides.</text>
        <dbReference type="EC" id="3.2.1.25"/>
    </reaction>
</comment>
<feature type="domain" description="Beta-mannosidase-like galactose-binding" evidence="19">
    <location>
        <begin position="8"/>
        <end position="152"/>
    </location>
</feature>
<evidence type="ECO:0000313" key="20">
    <source>
        <dbReference type="EMBL" id="KAK1791527.1"/>
    </source>
</evidence>
<dbReference type="EC" id="3.2.1.25" evidence="6"/>
<dbReference type="InterPro" id="IPR008979">
    <property type="entry name" value="Galactose-bd-like_sf"/>
</dbReference>
<dbReference type="GO" id="GO:0006516">
    <property type="term" value="P:glycoprotein catabolic process"/>
    <property type="evidence" value="ECO:0007669"/>
    <property type="project" value="TreeGrafter"/>
</dbReference>
<dbReference type="SUPFAM" id="SSF49303">
    <property type="entry name" value="beta-Galactosidase/glucuronidase domain"/>
    <property type="match status" value="1"/>
</dbReference>
<evidence type="ECO:0000259" key="18">
    <source>
        <dbReference type="Pfam" id="PF17786"/>
    </source>
</evidence>
<feature type="transmembrane region" description="Helical" evidence="16">
    <location>
        <begin position="1046"/>
        <end position="1065"/>
    </location>
</feature>
<evidence type="ECO:0000259" key="19">
    <source>
        <dbReference type="Pfam" id="PF22666"/>
    </source>
</evidence>
<dbReference type="SUPFAM" id="SSF51445">
    <property type="entry name" value="(Trans)glycosidases"/>
    <property type="match status" value="1"/>
</dbReference>
<dbReference type="InterPro" id="IPR036156">
    <property type="entry name" value="Beta-gal/glucu_dom_sf"/>
</dbReference>
<evidence type="ECO:0000256" key="1">
    <source>
        <dbReference type="ARBA" id="ARBA00000829"/>
    </source>
</evidence>
<dbReference type="EMBL" id="JAROKS010000020">
    <property type="protein sequence ID" value="KAK1791527.1"/>
    <property type="molecule type" value="Genomic_DNA"/>
</dbReference>